<feature type="domain" description="Jacalin-type lectin" evidence="1">
    <location>
        <begin position="3"/>
        <end position="142"/>
    </location>
</feature>
<organism evidence="2 3">
    <name type="scientific">Pogonophryne albipinna</name>
    <dbReference type="NCBI Taxonomy" id="1090488"/>
    <lineage>
        <taxon>Eukaryota</taxon>
        <taxon>Metazoa</taxon>
        <taxon>Chordata</taxon>
        <taxon>Craniata</taxon>
        <taxon>Vertebrata</taxon>
        <taxon>Euteleostomi</taxon>
        <taxon>Actinopterygii</taxon>
        <taxon>Neopterygii</taxon>
        <taxon>Teleostei</taxon>
        <taxon>Neoteleostei</taxon>
        <taxon>Acanthomorphata</taxon>
        <taxon>Eupercaria</taxon>
        <taxon>Perciformes</taxon>
        <taxon>Notothenioidei</taxon>
        <taxon>Pogonophryne</taxon>
    </lineage>
</organism>
<dbReference type="Proteomes" id="UP001219934">
    <property type="component" value="Unassembled WGS sequence"/>
</dbReference>
<dbReference type="PANTHER" id="PTHR34007:SF1">
    <property type="entry name" value="AEROLYSIN-LIKE PROTEIN-RELATED"/>
    <property type="match status" value="1"/>
</dbReference>
<keyword evidence="3" id="KW-1185">Reference proteome</keyword>
<accession>A0AAD6F2V4</accession>
<dbReference type="AlphaFoldDB" id="A0AAD6F2V4"/>
<dbReference type="InterPro" id="IPR053280">
    <property type="entry name" value="Aerolysin-like_pore-former"/>
</dbReference>
<evidence type="ECO:0000313" key="3">
    <source>
        <dbReference type="Proteomes" id="UP001219934"/>
    </source>
</evidence>
<proteinExistence type="predicted"/>
<dbReference type="CDD" id="cd09302">
    <property type="entry name" value="Jacalin_like"/>
    <property type="match status" value="1"/>
</dbReference>
<dbReference type="InterPro" id="IPR001229">
    <property type="entry name" value="Jacalin-like_lectin_dom"/>
</dbReference>
<gene>
    <name evidence="2" type="ORF">JOQ06_025902</name>
</gene>
<evidence type="ECO:0000313" key="2">
    <source>
        <dbReference type="EMBL" id="KAJ4919484.1"/>
    </source>
</evidence>
<reference evidence="2" key="1">
    <citation type="submission" date="2022-11" db="EMBL/GenBank/DDBJ databases">
        <title>Chromosome-level genome of Pogonophryne albipinna.</title>
        <authorList>
            <person name="Jo E."/>
        </authorList>
    </citation>
    <scope>NUCLEOTIDE SEQUENCE</scope>
    <source>
        <strain evidence="2">SGF0006</strain>
        <tissue evidence="2">Muscle</tissue>
    </source>
</reference>
<sequence length="312" mass="33833">MAYAPMTVIGGGGGTAFSFTGEKNGATLQKLGVWVEGWQVKSVKAWLTDGTNNVFGNPGGNYHEYAFNPGECFTSLSLWGNGAGTRLGAIKFKTNRPGEFFAKMTSWGLKQEYPMDVGSGICLGVVGKCGSDIDNMGFVFLNAVKSTVLMDVNYPTMHQVVPQVTVEEIKSITYSNDTSVPQEHTIESSKKITKMSSWTVTNSMEATLSMEVSAGIPEVMEVSTGFSFTMGTESSYHLENTEERMETMTFPINVPAGKKVEAEFTIGRATTDLPYTGTVKITCQNDSVLQYETSGVYKGLSYTSIKANVKEI</sequence>
<protein>
    <recommendedName>
        <fullName evidence="1">Jacalin-type lectin domain-containing protein</fullName>
    </recommendedName>
</protein>
<dbReference type="Gene3D" id="2.100.10.30">
    <property type="entry name" value="Jacalin-like lectin domain"/>
    <property type="match status" value="1"/>
</dbReference>
<dbReference type="EMBL" id="JAPTMU010000285">
    <property type="protein sequence ID" value="KAJ4919484.1"/>
    <property type="molecule type" value="Genomic_DNA"/>
</dbReference>
<dbReference type="Gene3D" id="2.170.15.10">
    <property type="entry name" value="Proaerolysin, chain A, domain 3"/>
    <property type="match status" value="1"/>
</dbReference>
<name>A0AAD6F2V4_9TELE</name>
<dbReference type="PROSITE" id="PS51752">
    <property type="entry name" value="JACALIN_LECTIN"/>
    <property type="match status" value="1"/>
</dbReference>
<dbReference type="SUPFAM" id="SSF56973">
    <property type="entry name" value="Aerolisin/ETX pore-forming domain"/>
    <property type="match status" value="1"/>
</dbReference>
<comment type="caution">
    <text evidence="2">The sequence shown here is derived from an EMBL/GenBank/DDBJ whole genome shotgun (WGS) entry which is preliminary data.</text>
</comment>
<evidence type="ECO:0000259" key="1">
    <source>
        <dbReference type="PROSITE" id="PS51752"/>
    </source>
</evidence>
<dbReference type="PANTHER" id="PTHR34007">
    <property type="entry name" value="AEROLYSIN-LIKE PROTEIN-RELATED"/>
    <property type="match status" value="1"/>
</dbReference>
<dbReference type="InterPro" id="IPR036404">
    <property type="entry name" value="Jacalin-like_lectin_dom_sf"/>
</dbReference>
<dbReference type="CDD" id="cd20221">
    <property type="entry name" value="PFM_Dln1-like"/>
    <property type="match status" value="1"/>
</dbReference>
<dbReference type="Pfam" id="PF01419">
    <property type="entry name" value="Jacalin"/>
    <property type="match status" value="1"/>
</dbReference>